<comment type="caution">
    <text evidence="7">The sequence shown here is derived from an EMBL/GenBank/DDBJ whole genome shotgun (WGS) entry which is preliminary data.</text>
</comment>
<accession>A0A660S9S8</accession>
<evidence type="ECO:0000256" key="1">
    <source>
        <dbReference type="ARBA" id="ARBA00004651"/>
    </source>
</evidence>
<evidence type="ECO:0000313" key="8">
    <source>
        <dbReference type="Proteomes" id="UP000282321"/>
    </source>
</evidence>
<feature type="transmembrane region" description="Helical" evidence="6">
    <location>
        <begin position="160"/>
        <end position="181"/>
    </location>
</feature>
<keyword evidence="4 6" id="KW-1133">Transmembrane helix</keyword>
<comment type="subcellular location">
    <subcellularLocation>
        <location evidence="1">Cell membrane</location>
        <topology evidence="1">Multi-pass membrane protein</topology>
    </subcellularLocation>
</comment>
<dbReference type="GO" id="GO:0005886">
    <property type="term" value="C:plasma membrane"/>
    <property type="evidence" value="ECO:0007669"/>
    <property type="project" value="UniProtKB-SubCell"/>
</dbReference>
<name>A0A660S9S8_UNCT6</name>
<dbReference type="InterPro" id="IPR022791">
    <property type="entry name" value="L-PG_synthase/AglD"/>
</dbReference>
<keyword evidence="3 6" id="KW-0812">Transmembrane</keyword>
<gene>
    <name evidence="7" type="ORF">DRP44_02135</name>
</gene>
<organism evidence="7 8">
    <name type="scientific">candidate division TA06 bacterium</name>
    <dbReference type="NCBI Taxonomy" id="2250710"/>
    <lineage>
        <taxon>Bacteria</taxon>
        <taxon>Bacteria division TA06</taxon>
    </lineage>
</organism>
<evidence type="ECO:0000256" key="2">
    <source>
        <dbReference type="ARBA" id="ARBA00022475"/>
    </source>
</evidence>
<feature type="transmembrane region" description="Helical" evidence="6">
    <location>
        <begin position="311"/>
        <end position="328"/>
    </location>
</feature>
<dbReference type="PANTHER" id="PTHR37693:SF1">
    <property type="entry name" value="INTEGRAL MEMBRANE PROTEIN"/>
    <property type="match status" value="1"/>
</dbReference>
<keyword evidence="2" id="KW-1003">Cell membrane</keyword>
<feature type="transmembrane region" description="Helical" evidence="6">
    <location>
        <begin position="84"/>
        <end position="112"/>
    </location>
</feature>
<reference evidence="7 8" key="1">
    <citation type="submission" date="2018-06" db="EMBL/GenBank/DDBJ databases">
        <title>Extensive metabolic versatility and redundancy in microbially diverse, dynamic hydrothermal sediments.</title>
        <authorList>
            <person name="Dombrowski N."/>
            <person name="Teske A."/>
            <person name="Baker B.J."/>
        </authorList>
    </citation>
    <scope>NUCLEOTIDE SEQUENCE [LARGE SCALE GENOMIC DNA]</scope>
    <source>
        <strain evidence="7">B35_G9</strain>
    </source>
</reference>
<feature type="transmembrane region" description="Helical" evidence="6">
    <location>
        <begin position="15"/>
        <end position="34"/>
    </location>
</feature>
<proteinExistence type="predicted"/>
<feature type="transmembrane region" description="Helical" evidence="6">
    <location>
        <begin position="227"/>
        <end position="252"/>
    </location>
</feature>
<evidence type="ECO:0008006" key="9">
    <source>
        <dbReference type="Google" id="ProtNLM"/>
    </source>
</evidence>
<dbReference type="Pfam" id="PF03706">
    <property type="entry name" value="LPG_synthase_TM"/>
    <property type="match status" value="1"/>
</dbReference>
<feature type="transmembrane region" description="Helical" evidence="6">
    <location>
        <begin position="258"/>
        <end position="274"/>
    </location>
</feature>
<evidence type="ECO:0000256" key="6">
    <source>
        <dbReference type="SAM" id="Phobius"/>
    </source>
</evidence>
<evidence type="ECO:0000313" key="7">
    <source>
        <dbReference type="EMBL" id="RKX67564.1"/>
    </source>
</evidence>
<feature type="transmembrane region" description="Helical" evidence="6">
    <location>
        <begin position="46"/>
        <end position="72"/>
    </location>
</feature>
<feature type="transmembrane region" description="Helical" evidence="6">
    <location>
        <begin position="124"/>
        <end position="148"/>
    </location>
</feature>
<dbReference type="EMBL" id="QNBC01000017">
    <property type="protein sequence ID" value="RKX67564.1"/>
    <property type="molecule type" value="Genomic_DNA"/>
</dbReference>
<dbReference type="PANTHER" id="PTHR37693">
    <property type="entry name" value="PHOSPHATIDYLGLYCEROL LYSYLTRANSFERASE"/>
    <property type="match status" value="1"/>
</dbReference>
<evidence type="ECO:0000256" key="3">
    <source>
        <dbReference type="ARBA" id="ARBA00022692"/>
    </source>
</evidence>
<evidence type="ECO:0000256" key="4">
    <source>
        <dbReference type="ARBA" id="ARBA00022989"/>
    </source>
</evidence>
<dbReference type="NCBIfam" id="TIGR00374">
    <property type="entry name" value="flippase-like domain"/>
    <property type="match status" value="1"/>
</dbReference>
<sequence>MQTGIIDKSKIKTGIKIFLILTVISLLVILLFTGSKDTLKAFKHIVIPYFFLTLFIACVFAYFNAIRIIYIARTMGKNLSILDSLYFALGGNLLGTITPFQSGGAPFQLYLLTKRSFSVAESTALIVIRGILPALIVPFALPFVAIRYASFFHSGAVKTILFYLLILYITILVVFLIIFFVPAKFEKFLIGIIKKESWRIKIPKIFNSLEDFKHIIFNFFRRGGKNALIAVILTYVSLAANFLLAPAILYTIGLKTSLIDATIVQFILTYIIAFTPTPGASGAAELAGAALFSTICPKAYIPVYIVYWRFFSNYLFSIIGAFFLIDFIRKDI</sequence>
<protein>
    <recommendedName>
        <fullName evidence="9">Flippase-like domain-containing protein</fullName>
    </recommendedName>
</protein>
<dbReference type="Proteomes" id="UP000282321">
    <property type="component" value="Unassembled WGS sequence"/>
</dbReference>
<keyword evidence="5 6" id="KW-0472">Membrane</keyword>
<evidence type="ECO:0000256" key="5">
    <source>
        <dbReference type="ARBA" id="ARBA00023136"/>
    </source>
</evidence>
<dbReference type="AlphaFoldDB" id="A0A660S9S8"/>